<sequence length="130" mass="14501">MSRLSSPKTSKSPVRDPRPLKAPRRNGRLIWWSFMGFVSPEDYIAKELQLDLDQRNNIHATYGDYRTSMEGVFAGGDCRRGQSLVVWAIHEGRGVADACDDYLMLKRTDHSTAMHSAGGFANLSSLSPTL</sequence>
<dbReference type="OrthoDB" id="4327079at2759"/>
<dbReference type="InterPro" id="IPR036188">
    <property type="entry name" value="FAD/NAD-bd_sf"/>
</dbReference>
<protein>
    <submittedName>
        <fullName evidence="2">Glutamate synthase 1 [NADH], chloroplastic</fullName>
    </submittedName>
</protein>
<dbReference type="SUPFAM" id="SSF51905">
    <property type="entry name" value="FAD/NAD(P)-binding domain"/>
    <property type="match status" value="1"/>
</dbReference>
<dbReference type="PANTHER" id="PTHR43100">
    <property type="entry name" value="GLUTAMATE SYNTHASE [NADPH] SMALL CHAIN"/>
    <property type="match status" value="1"/>
</dbReference>
<gene>
    <name evidence="2" type="ORF">SEMRO_1010_G230820.1</name>
</gene>
<feature type="compositionally biased region" description="Polar residues" evidence="1">
    <location>
        <begin position="1"/>
        <end position="12"/>
    </location>
</feature>
<keyword evidence="3" id="KW-1185">Reference proteome</keyword>
<dbReference type="EMBL" id="CAICTM010001008">
    <property type="protein sequence ID" value="CAB9519345.1"/>
    <property type="molecule type" value="Genomic_DNA"/>
</dbReference>
<organism evidence="2 3">
    <name type="scientific">Seminavis robusta</name>
    <dbReference type="NCBI Taxonomy" id="568900"/>
    <lineage>
        <taxon>Eukaryota</taxon>
        <taxon>Sar</taxon>
        <taxon>Stramenopiles</taxon>
        <taxon>Ochrophyta</taxon>
        <taxon>Bacillariophyta</taxon>
        <taxon>Bacillariophyceae</taxon>
        <taxon>Bacillariophycidae</taxon>
        <taxon>Naviculales</taxon>
        <taxon>Naviculaceae</taxon>
        <taxon>Seminavis</taxon>
    </lineage>
</organism>
<name>A0A9N8EFA4_9STRA</name>
<evidence type="ECO:0000256" key="1">
    <source>
        <dbReference type="SAM" id="MobiDB-lite"/>
    </source>
</evidence>
<dbReference type="Proteomes" id="UP001153069">
    <property type="component" value="Unassembled WGS sequence"/>
</dbReference>
<feature type="region of interest" description="Disordered" evidence="1">
    <location>
        <begin position="1"/>
        <end position="21"/>
    </location>
</feature>
<accession>A0A9N8EFA4</accession>
<dbReference type="PANTHER" id="PTHR43100:SF1">
    <property type="entry name" value="GLUTAMATE SYNTHASE [NADPH] SMALL CHAIN"/>
    <property type="match status" value="1"/>
</dbReference>
<comment type="caution">
    <text evidence="2">The sequence shown here is derived from an EMBL/GenBank/DDBJ whole genome shotgun (WGS) entry which is preliminary data.</text>
</comment>
<evidence type="ECO:0000313" key="3">
    <source>
        <dbReference type="Proteomes" id="UP001153069"/>
    </source>
</evidence>
<proteinExistence type="predicted"/>
<evidence type="ECO:0000313" key="2">
    <source>
        <dbReference type="EMBL" id="CAB9519345.1"/>
    </source>
</evidence>
<reference evidence="2" key="1">
    <citation type="submission" date="2020-06" db="EMBL/GenBank/DDBJ databases">
        <authorList>
            <consortium name="Plant Systems Biology data submission"/>
        </authorList>
    </citation>
    <scope>NUCLEOTIDE SEQUENCE</scope>
    <source>
        <strain evidence="2">D6</strain>
    </source>
</reference>
<dbReference type="AlphaFoldDB" id="A0A9N8EFA4"/>
<dbReference type="InterPro" id="IPR051394">
    <property type="entry name" value="Glutamate_Synthase"/>
</dbReference>
<dbReference type="Gene3D" id="3.50.50.60">
    <property type="entry name" value="FAD/NAD(P)-binding domain"/>
    <property type="match status" value="1"/>
</dbReference>